<reference evidence="7 8" key="1">
    <citation type="submission" date="2019-09" db="EMBL/GenBank/DDBJ databases">
        <authorList>
            <person name="Depoorter E."/>
        </authorList>
    </citation>
    <scope>NUCLEOTIDE SEQUENCE [LARGE SCALE GENOMIC DNA]</scope>
    <source>
        <strain evidence="7">R-15945</strain>
    </source>
</reference>
<dbReference type="CDD" id="cd12169">
    <property type="entry name" value="PGDH_like_1"/>
    <property type="match status" value="1"/>
</dbReference>
<sequence length="404" mass="44713">MRHNSAPFRPSRKRRRVRLPPIAAERNNLLKRHHAGGRRSIMSAPAGRDGCATCAAAAAFNARHPLTMKIAILDDYQDAVRKLNCFEMLADHDVKVFNNTVRGLGQLASRLAEVEALVLIRERTPISSQLLAKLPNLRMISQTGRISSHIDLEACTDRGIAVLEGTGSPVAPAELTWALVMAAQRRIPQYVANLKQGAWQQSGLKTSAMPPNFGLGQVLRGQTLGIWGYGKIGRLVAGYGKAFGMNVLIWGREHSLEAARADGYTAAESREALFEQSDVLSLHLRMHDDTRGIVKQEDLMRMKPTSLLVNTSRAELLEENALVNALSHNRPGMVAIDVFESEPILQGYSLLRMENVICTPHIGYVERESYELYFSAAFKNILAFDQGDMSSVVNPEALTPRRVR</sequence>
<protein>
    <submittedName>
        <fullName evidence="7">3-phosphoglycerate dehydrogenase</fullName>
    </submittedName>
</protein>
<keyword evidence="2 4" id="KW-0560">Oxidoreductase</keyword>
<dbReference type="AlphaFoldDB" id="A0A6P2RYR7"/>
<name>A0A6P2RYR7_BURL3</name>
<evidence type="ECO:0000313" key="8">
    <source>
        <dbReference type="Proteomes" id="UP000494174"/>
    </source>
</evidence>
<evidence type="ECO:0000256" key="2">
    <source>
        <dbReference type="ARBA" id="ARBA00023002"/>
    </source>
</evidence>
<dbReference type="EMBL" id="CABVPU010000045">
    <property type="protein sequence ID" value="VWC42216.1"/>
    <property type="molecule type" value="Genomic_DNA"/>
</dbReference>
<dbReference type="InterPro" id="IPR050857">
    <property type="entry name" value="D-2-hydroxyacid_DH"/>
</dbReference>
<dbReference type="Gene3D" id="3.40.50.720">
    <property type="entry name" value="NAD(P)-binding Rossmann-like Domain"/>
    <property type="match status" value="2"/>
</dbReference>
<dbReference type="GO" id="GO:0016616">
    <property type="term" value="F:oxidoreductase activity, acting on the CH-OH group of donors, NAD or NADP as acceptor"/>
    <property type="evidence" value="ECO:0007669"/>
    <property type="project" value="InterPro"/>
</dbReference>
<feature type="domain" description="D-isomer specific 2-hydroxyacid dehydrogenase NAD-binding" evidence="6">
    <location>
        <begin position="178"/>
        <end position="363"/>
    </location>
</feature>
<evidence type="ECO:0000256" key="4">
    <source>
        <dbReference type="RuleBase" id="RU003719"/>
    </source>
</evidence>
<evidence type="ECO:0000259" key="5">
    <source>
        <dbReference type="Pfam" id="PF00389"/>
    </source>
</evidence>
<dbReference type="Proteomes" id="UP000494174">
    <property type="component" value="Unassembled WGS sequence"/>
</dbReference>
<dbReference type="InterPro" id="IPR006139">
    <property type="entry name" value="D-isomer_2_OHA_DH_cat_dom"/>
</dbReference>
<dbReference type="SUPFAM" id="SSF52283">
    <property type="entry name" value="Formate/glycerate dehydrogenase catalytic domain-like"/>
    <property type="match status" value="1"/>
</dbReference>
<dbReference type="Pfam" id="PF02826">
    <property type="entry name" value="2-Hacid_dh_C"/>
    <property type="match status" value="1"/>
</dbReference>
<dbReference type="SUPFAM" id="SSF51735">
    <property type="entry name" value="NAD(P)-binding Rossmann-fold domains"/>
    <property type="match status" value="1"/>
</dbReference>
<dbReference type="GO" id="GO:0051287">
    <property type="term" value="F:NAD binding"/>
    <property type="evidence" value="ECO:0007669"/>
    <property type="project" value="InterPro"/>
</dbReference>
<dbReference type="InterPro" id="IPR006140">
    <property type="entry name" value="D-isomer_DH_NAD-bd"/>
</dbReference>
<evidence type="ECO:0000313" key="7">
    <source>
        <dbReference type="EMBL" id="VWC42216.1"/>
    </source>
</evidence>
<evidence type="ECO:0000256" key="3">
    <source>
        <dbReference type="ARBA" id="ARBA00023027"/>
    </source>
</evidence>
<accession>A0A6P2RYR7</accession>
<keyword evidence="3" id="KW-0520">NAD</keyword>
<evidence type="ECO:0000259" key="6">
    <source>
        <dbReference type="Pfam" id="PF02826"/>
    </source>
</evidence>
<dbReference type="PANTHER" id="PTHR42789:SF1">
    <property type="entry name" value="D-ISOMER SPECIFIC 2-HYDROXYACID DEHYDROGENASE FAMILY PROTEIN (AFU_ORTHOLOGUE AFUA_6G10090)"/>
    <property type="match status" value="1"/>
</dbReference>
<gene>
    <name evidence="7" type="ORF">BLA15945_07163</name>
</gene>
<proteinExistence type="inferred from homology"/>
<comment type="similarity">
    <text evidence="1 4">Belongs to the D-isomer specific 2-hydroxyacid dehydrogenase family.</text>
</comment>
<evidence type="ECO:0000256" key="1">
    <source>
        <dbReference type="ARBA" id="ARBA00005854"/>
    </source>
</evidence>
<dbReference type="PANTHER" id="PTHR42789">
    <property type="entry name" value="D-ISOMER SPECIFIC 2-HYDROXYACID DEHYDROGENASE FAMILY PROTEIN (AFU_ORTHOLOGUE AFUA_6G10090)"/>
    <property type="match status" value="1"/>
</dbReference>
<organism evidence="7 8">
    <name type="scientific">Burkholderia lata (strain ATCC 17760 / DSM 23089 / LMG 22485 / NCIMB 9086 / R18194 / 383)</name>
    <dbReference type="NCBI Taxonomy" id="482957"/>
    <lineage>
        <taxon>Bacteria</taxon>
        <taxon>Pseudomonadati</taxon>
        <taxon>Pseudomonadota</taxon>
        <taxon>Betaproteobacteria</taxon>
        <taxon>Burkholderiales</taxon>
        <taxon>Burkholderiaceae</taxon>
        <taxon>Burkholderia</taxon>
        <taxon>Burkholderia cepacia complex</taxon>
    </lineage>
</organism>
<dbReference type="InterPro" id="IPR036291">
    <property type="entry name" value="NAD(P)-bd_dom_sf"/>
</dbReference>
<dbReference type="Pfam" id="PF00389">
    <property type="entry name" value="2-Hacid_dh"/>
    <property type="match status" value="1"/>
</dbReference>
<feature type="domain" description="D-isomer specific 2-hydroxyacid dehydrogenase catalytic" evidence="5">
    <location>
        <begin position="87"/>
        <end position="394"/>
    </location>
</feature>